<sequence>MKSIVLPALALVLSTAFASANVIDGTDDRDSLLVIGPSLGLSPDEIDRIRKVSGYVGCFQPTPSLGSGALFLNNQQILTAAHIFFDPETGARRSSCFFKTQDWEAVKIDLAPESAVFGALPPKAGSNYDFAVVPLVSPVPGAEPFPVAEDKAVKAGDELIVVTAHPAGMEKAVPNEVPVVQGCKIRRVPISSSITSFYRSDCDASGSSSGGMNLSRVDGELVYRGITITTGLWREPALHGAPYDEKRGSVTTSLGTDAAILEAGRKLAVETRFWSAGPATD</sequence>
<dbReference type="Pfam" id="PF13365">
    <property type="entry name" value="Trypsin_2"/>
    <property type="match status" value="1"/>
</dbReference>
<organism evidence="2 3">
    <name type="scientific">Bauldia litoralis</name>
    <dbReference type="NCBI Taxonomy" id="665467"/>
    <lineage>
        <taxon>Bacteria</taxon>
        <taxon>Pseudomonadati</taxon>
        <taxon>Pseudomonadota</taxon>
        <taxon>Alphaproteobacteria</taxon>
        <taxon>Hyphomicrobiales</taxon>
        <taxon>Kaistiaceae</taxon>
        <taxon>Bauldia</taxon>
    </lineage>
</organism>
<reference evidence="2 3" key="1">
    <citation type="submission" date="2016-10" db="EMBL/GenBank/DDBJ databases">
        <authorList>
            <person name="de Groot N.N."/>
        </authorList>
    </citation>
    <scope>NUCLEOTIDE SEQUENCE [LARGE SCALE GENOMIC DNA]</scope>
    <source>
        <strain evidence="2 3">ATCC 35022</strain>
    </source>
</reference>
<dbReference type="EMBL" id="FMXQ01000006">
    <property type="protein sequence ID" value="SDB39453.1"/>
    <property type="molecule type" value="Genomic_DNA"/>
</dbReference>
<feature type="signal peptide" evidence="1">
    <location>
        <begin position="1"/>
        <end position="18"/>
    </location>
</feature>
<proteinExistence type="predicted"/>
<accession>A0A1G6D2R0</accession>
<dbReference type="Gene3D" id="2.40.10.120">
    <property type="match status" value="1"/>
</dbReference>
<feature type="chain" id="PRO_5011585508" evidence="1">
    <location>
        <begin position="19"/>
        <end position="281"/>
    </location>
</feature>
<protein>
    <submittedName>
        <fullName evidence="2">Trypsin-like peptidase domain-containing protein</fullName>
    </submittedName>
</protein>
<keyword evidence="1" id="KW-0732">Signal</keyword>
<dbReference type="SUPFAM" id="SSF50494">
    <property type="entry name" value="Trypsin-like serine proteases"/>
    <property type="match status" value="1"/>
</dbReference>
<evidence type="ECO:0000313" key="2">
    <source>
        <dbReference type="EMBL" id="SDB39453.1"/>
    </source>
</evidence>
<name>A0A1G6D2R0_9HYPH</name>
<dbReference type="InterPro" id="IPR009003">
    <property type="entry name" value="Peptidase_S1_PA"/>
</dbReference>
<dbReference type="STRING" id="665467.SAMN02982931_02941"/>
<evidence type="ECO:0000256" key="1">
    <source>
        <dbReference type="SAM" id="SignalP"/>
    </source>
</evidence>
<dbReference type="AlphaFoldDB" id="A0A1G6D2R0"/>
<dbReference type="RefSeq" id="WP_175478453.1">
    <property type="nucleotide sequence ID" value="NZ_FMXQ01000006.1"/>
</dbReference>
<keyword evidence="3" id="KW-1185">Reference proteome</keyword>
<gene>
    <name evidence="2" type="ORF">SAMN02982931_02941</name>
</gene>
<dbReference type="Proteomes" id="UP000199071">
    <property type="component" value="Unassembled WGS sequence"/>
</dbReference>
<evidence type="ECO:0000313" key="3">
    <source>
        <dbReference type="Proteomes" id="UP000199071"/>
    </source>
</evidence>